<sequence>MDLPGPIRKLVNALGTFHCASNPSFANKKSINATTTTASTHTSASTTVTEAKPELTFAVVKKFKTNELIDFLRKEDLELDEGDLEIIRKQKITGRAFLNMTKKEFM</sequence>
<accession>A0A9N9G972</accession>
<proteinExistence type="predicted"/>
<dbReference type="Proteomes" id="UP000789831">
    <property type="component" value="Unassembled WGS sequence"/>
</dbReference>
<dbReference type="OrthoDB" id="2449165at2759"/>
<dbReference type="InterPro" id="IPR013761">
    <property type="entry name" value="SAM/pointed_sf"/>
</dbReference>
<feature type="region of interest" description="Disordered" evidence="1">
    <location>
        <begin position="26"/>
        <end position="47"/>
    </location>
</feature>
<feature type="compositionally biased region" description="Low complexity" evidence="1">
    <location>
        <begin position="33"/>
        <end position="47"/>
    </location>
</feature>
<keyword evidence="3" id="KW-1185">Reference proteome</keyword>
<evidence type="ECO:0000256" key="1">
    <source>
        <dbReference type="SAM" id="MobiDB-lite"/>
    </source>
</evidence>
<evidence type="ECO:0000313" key="2">
    <source>
        <dbReference type="EMBL" id="CAG8586122.1"/>
    </source>
</evidence>
<name>A0A9N9G972_9GLOM</name>
<protein>
    <submittedName>
        <fullName evidence="2">1282_t:CDS:1</fullName>
    </submittedName>
</protein>
<dbReference type="Gene3D" id="1.10.150.50">
    <property type="entry name" value="Transcription Factor, Ets-1"/>
    <property type="match status" value="1"/>
</dbReference>
<organism evidence="2 3">
    <name type="scientific">Ambispora gerdemannii</name>
    <dbReference type="NCBI Taxonomy" id="144530"/>
    <lineage>
        <taxon>Eukaryota</taxon>
        <taxon>Fungi</taxon>
        <taxon>Fungi incertae sedis</taxon>
        <taxon>Mucoromycota</taxon>
        <taxon>Glomeromycotina</taxon>
        <taxon>Glomeromycetes</taxon>
        <taxon>Archaeosporales</taxon>
        <taxon>Ambisporaceae</taxon>
        <taxon>Ambispora</taxon>
    </lineage>
</organism>
<evidence type="ECO:0000313" key="3">
    <source>
        <dbReference type="Proteomes" id="UP000789831"/>
    </source>
</evidence>
<dbReference type="AlphaFoldDB" id="A0A9N9G972"/>
<comment type="caution">
    <text evidence="2">The sequence shown here is derived from an EMBL/GenBank/DDBJ whole genome shotgun (WGS) entry which is preliminary data.</text>
</comment>
<dbReference type="EMBL" id="CAJVPL010001755">
    <property type="protein sequence ID" value="CAG8586122.1"/>
    <property type="molecule type" value="Genomic_DNA"/>
</dbReference>
<gene>
    <name evidence="2" type="ORF">AGERDE_LOCUS8373</name>
</gene>
<reference evidence="2" key="1">
    <citation type="submission" date="2021-06" db="EMBL/GenBank/DDBJ databases">
        <authorList>
            <person name="Kallberg Y."/>
            <person name="Tangrot J."/>
            <person name="Rosling A."/>
        </authorList>
    </citation>
    <scope>NUCLEOTIDE SEQUENCE</scope>
    <source>
        <strain evidence="2">MT106</strain>
    </source>
</reference>